<reference evidence="1 2" key="1">
    <citation type="submission" date="2019-02" db="EMBL/GenBank/DDBJ databases">
        <title>Deep-cultivation of Planctomycetes and their phenomic and genomic characterization uncovers novel biology.</title>
        <authorList>
            <person name="Wiegand S."/>
            <person name="Jogler M."/>
            <person name="Boedeker C."/>
            <person name="Pinto D."/>
            <person name="Vollmers J."/>
            <person name="Rivas-Marin E."/>
            <person name="Kohn T."/>
            <person name="Peeters S.H."/>
            <person name="Heuer A."/>
            <person name="Rast P."/>
            <person name="Oberbeckmann S."/>
            <person name="Bunk B."/>
            <person name="Jeske O."/>
            <person name="Meyerdierks A."/>
            <person name="Storesund J.E."/>
            <person name="Kallscheuer N."/>
            <person name="Luecker S."/>
            <person name="Lage O.M."/>
            <person name="Pohl T."/>
            <person name="Merkel B.J."/>
            <person name="Hornburger P."/>
            <person name="Mueller R.-W."/>
            <person name="Bruemmer F."/>
            <person name="Labrenz M."/>
            <person name="Spormann A.M."/>
            <person name="Op Den Camp H."/>
            <person name="Overmann J."/>
            <person name="Amann R."/>
            <person name="Jetten M.S.M."/>
            <person name="Mascher T."/>
            <person name="Medema M.H."/>
            <person name="Devos D.P."/>
            <person name="Kaster A.-K."/>
            <person name="Ovreas L."/>
            <person name="Rohde M."/>
            <person name="Galperin M.Y."/>
            <person name="Jogler C."/>
        </authorList>
    </citation>
    <scope>NUCLEOTIDE SEQUENCE [LARGE SCALE GENOMIC DNA]</scope>
    <source>
        <strain evidence="1 2">Pla111</strain>
    </source>
</reference>
<gene>
    <name evidence="1" type="ORF">Pla111_14000</name>
</gene>
<dbReference type="OrthoDB" id="288583at2"/>
<dbReference type="Proteomes" id="UP000318995">
    <property type="component" value="Unassembled WGS sequence"/>
</dbReference>
<protein>
    <submittedName>
        <fullName evidence="1">Uncharacterized protein</fullName>
    </submittedName>
</protein>
<proteinExistence type="predicted"/>
<comment type="caution">
    <text evidence="1">The sequence shown here is derived from an EMBL/GenBank/DDBJ whole genome shotgun (WGS) entry which is preliminary data.</text>
</comment>
<accession>A0A5C5WA67</accession>
<keyword evidence="2" id="KW-1185">Reference proteome</keyword>
<evidence type="ECO:0000313" key="1">
    <source>
        <dbReference type="EMBL" id="TWT47778.1"/>
    </source>
</evidence>
<sequence length="62" mass="6574">MKLTEFYTVVSGRVDTDKTKINAAETRRVLSEAFIVLQGLSAAEAADLFAKGLATAAKKAGK</sequence>
<evidence type="ECO:0000313" key="2">
    <source>
        <dbReference type="Proteomes" id="UP000318995"/>
    </source>
</evidence>
<dbReference type="AlphaFoldDB" id="A0A5C5WA67"/>
<name>A0A5C5WA67_9BACT</name>
<organism evidence="1 2">
    <name type="scientific">Botrimarina hoheduenensis</name>
    <dbReference type="NCBI Taxonomy" id="2528000"/>
    <lineage>
        <taxon>Bacteria</taxon>
        <taxon>Pseudomonadati</taxon>
        <taxon>Planctomycetota</taxon>
        <taxon>Planctomycetia</taxon>
        <taxon>Pirellulales</taxon>
        <taxon>Lacipirellulaceae</taxon>
        <taxon>Botrimarina</taxon>
    </lineage>
</organism>
<dbReference type="RefSeq" id="WP_146572626.1">
    <property type="nucleotide sequence ID" value="NZ_SJPH01000002.1"/>
</dbReference>
<dbReference type="EMBL" id="SJPH01000002">
    <property type="protein sequence ID" value="TWT47778.1"/>
    <property type="molecule type" value="Genomic_DNA"/>
</dbReference>